<dbReference type="PANTHER" id="PTHR43056:SF10">
    <property type="entry name" value="COCE_NOND FAMILY, PUTATIVE (AFU_ORTHOLOGUE AFUA_7G00600)-RELATED"/>
    <property type="match status" value="1"/>
</dbReference>
<sequence length="613" mass="68153">MIRDFITVRDGVRLSVSLFLPAEQPAPCILEALPYRKDDMTASWRPEYERFATEFGFAVARVDVRGTGSSGGLATDEYPIAERSDLTEVIAWLAEQSWCTGNIGMFGTSYGGFNSFQLACERPAHLKAIVPIYATDDRFTDDVHQMGGARKWLDLVDYCHYMAPMNLLPPVPEIWGDTWRAEWLRRVGENEPWLFTWLAHPEDDSYWRQGSVRPDYDRINIPTMIVAGWADGYRNTSFRTVAAINAPTRLLAGPWAHAAPNSSAPGPRIDHVAEMAAFFNEHLRDGETSWVLPHTWFCRYSHAPDPVLDTVPGQWRSDVWPSSRSSERKITLADQPTYVVRPDVGMAAWISCAGHLPYGQPDDQRFDDAASITWDIEIAEPLEIAGSVHLQAHVTATCPHPIIAVRLCDVALDGTSTLVTRGTLLIGPTGEVDVELEATAWQWQAGRTLRVSVAGADWPNVVAPGGPGTLTLRGATLTLPIYEADPSLPIPVFAPGDLQSNESTEGVIWQLERDVVNRITRCVVGSASTYETPFGTASERYDGWVSIDTRTFEQRAHSDVEFTLRFPEVSATVHSIMDVVTAGETYEVTMDITVHDGLELVAEQHWQRSFPRA</sequence>
<dbReference type="InterPro" id="IPR029058">
    <property type="entry name" value="AB_hydrolase_fold"/>
</dbReference>
<dbReference type="SMART" id="SM00939">
    <property type="entry name" value="PepX_C"/>
    <property type="match status" value="1"/>
</dbReference>
<dbReference type="Pfam" id="PF02129">
    <property type="entry name" value="Peptidase_S15"/>
    <property type="match status" value="1"/>
</dbReference>
<protein>
    <submittedName>
        <fullName evidence="3">Unannotated protein</fullName>
    </submittedName>
</protein>
<dbReference type="SUPFAM" id="SSF53474">
    <property type="entry name" value="alpha/beta-Hydrolases"/>
    <property type="match status" value="1"/>
</dbReference>
<evidence type="ECO:0000259" key="2">
    <source>
        <dbReference type="SMART" id="SM00939"/>
    </source>
</evidence>
<dbReference type="InterPro" id="IPR013736">
    <property type="entry name" value="Xaa-Pro_dipept_C"/>
</dbReference>
<evidence type="ECO:0000256" key="1">
    <source>
        <dbReference type="ARBA" id="ARBA00022801"/>
    </source>
</evidence>
<evidence type="ECO:0000313" key="3">
    <source>
        <dbReference type="EMBL" id="CAB4677804.1"/>
    </source>
</evidence>
<proteinExistence type="predicted"/>
<organism evidence="3">
    <name type="scientific">freshwater metagenome</name>
    <dbReference type="NCBI Taxonomy" id="449393"/>
    <lineage>
        <taxon>unclassified sequences</taxon>
        <taxon>metagenomes</taxon>
        <taxon>ecological metagenomes</taxon>
    </lineage>
</organism>
<dbReference type="InterPro" id="IPR000383">
    <property type="entry name" value="Xaa-Pro-like_dom"/>
</dbReference>
<dbReference type="InterPro" id="IPR008979">
    <property type="entry name" value="Galactose-bd-like_sf"/>
</dbReference>
<dbReference type="Gene3D" id="1.10.3020.10">
    <property type="entry name" value="alpha-amino acid ester hydrolase ( Helical cap domain)"/>
    <property type="match status" value="1"/>
</dbReference>
<dbReference type="AlphaFoldDB" id="A0A6J6MYM6"/>
<name>A0A6J6MYM6_9ZZZZ</name>
<dbReference type="InterPro" id="IPR050585">
    <property type="entry name" value="Xaa-Pro_dipeptidyl-ppase/CocE"/>
</dbReference>
<dbReference type="Gene3D" id="2.60.120.260">
    <property type="entry name" value="Galactose-binding domain-like"/>
    <property type="match status" value="1"/>
</dbReference>
<dbReference type="Pfam" id="PF08530">
    <property type="entry name" value="PepX_C"/>
    <property type="match status" value="1"/>
</dbReference>
<reference evidence="3" key="1">
    <citation type="submission" date="2020-05" db="EMBL/GenBank/DDBJ databases">
        <authorList>
            <person name="Chiriac C."/>
            <person name="Salcher M."/>
            <person name="Ghai R."/>
            <person name="Kavagutti S V."/>
        </authorList>
    </citation>
    <scope>NUCLEOTIDE SEQUENCE</scope>
</reference>
<dbReference type="NCBIfam" id="TIGR00976">
    <property type="entry name" value="CocE_NonD"/>
    <property type="match status" value="1"/>
</dbReference>
<gene>
    <name evidence="3" type="ORF">UFOPK2310_01026</name>
</gene>
<feature type="domain" description="Xaa-Pro dipeptidyl-peptidase C-terminal" evidence="2">
    <location>
        <begin position="276"/>
        <end position="490"/>
    </location>
</feature>
<dbReference type="PANTHER" id="PTHR43056">
    <property type="entry name" value="PEPTIDASE S9 PROLYL OLIGOPEPTIDASE"/>
    <property type="match status" value="1"/>
</dbReference>
<dbReference type="InterPro" id="IPR005674">
    <property type="entry name" value="CocE/Ser_esterase"/>
</dbReference>
<keyword evidence="1" id="KW-0378">Hydrolase</keyword>
<dbReference type="GO" id="GO:0008239">
    <property type="term" value="F:dipeptidyl-peptidase activity"/>
    <property type="evidence" value="ECO:0007669"/>
    <property type="project" value="InterPro"/>
</dbReference>
<dbReference type="SUPFAM" id="SSF49785">
    <property type="entry name" value="Galactose-binding domain-like"/>
    <property type="match status" value="1"/>
</dbReference>
<dbReference type="Gene3D" id="3.40.50.1820">
    <property type="entry name" value="alpha/beta hydrolase"/>
    <property type="match status" value="1"/>
</dbReference>
<accession>A0A6J6MYM6</accession>
<dbReference type="EMBL" id="CAEZWW010000125">
    <property type="protein sequence ID" value="CAB4677804.1"/>
    <property type="molecule type" value="Genomic_DNA"/>
</dbReference>